<dbReference type="FunFam" id="3.30.160.60:FF:000624">
    <property type="entry name" value="zinc finger protein 697"/>
    <property type="match status" value="1"/>
</dbReference>
<organism evidence="12 13">
    <name type="scientific">Danionella cerebrum</name>
    <dbReference type="NCBI Taxonomy" id="2873325"/>
    <lineage>
        <taxon>Eukaryota</taxon>
        <taxon>Metazoa</taxon>
        <taxon>Chordata</taxon>
        <taxon>Craniata</taxon>
        <taxon>Vertebrata</taxon>
        <taxon>Euteleostomi</taxon>
        <taxon>Actinopterygii</taxon>
        <taxon>Neopterygii</taxon>
        <taxon>Teleostei</taxon>
        <taxon>Ostariophysi</taxon>
        <taxon>Cypriniformes</taxon>
        <taxon>Danionidae</taxon>
        <taxon>Danioninae</taxon>
        <taxon>Danionella</taxon>
    </lineage>
</organism>
<dbReference type="GO" id="GO:0005634">
    <property type="term" value="C:nucleus"/>
    <property type="evidence" value="ECO:0007669"/>
    <property type="project" value="UniProtKB-SubCell"/>
</dbReference>
<evidence type="ECO:0000256" key="2">
    <source>
        <dbReference type="ARBA" id="ARBA00004906"/>
    </source>
</evidence>
<proteinExistence type="predicted"/>
<evidence type="ECO:0000256" key="10">
    <source>
        <dbReference type="SAM" id="MobiDB-lite"/>
    </source>
</evidence>
<dbReference type="Pfam" id="PF00096">
    <property type="entry name" value="zf-C2H2"/>
    <property type="match status" value="3"/>
</dbReference>
<name>A0A553QNP3_9TELE</name>
<evidence type="ECO:0000256" key="3">
    <source>
        <dbReference type="ARBA" id="ARBA00022723"/>
    </source>
</evidence>
<dbReference type="GO" id="GO:0000978">
    <property type="term" value="F:RNA polymerase II cis-regulatory region sequence-specific DNA binding"/>
    <property type="evidence" value="ECO:0007669"/>
    <property type="project" value="TreeGrafter"/>
</dbReference>
<comment type="subcellular location">
    <subcellularLocation>
        <location evidence="1">Nucleus</location>
    </subcellularLocation>
</comment>
<dbReference type="InterPro" id="IPR013087">
    <property type="entry name" value="Znf_C2H2_type"/>
</dbReference>
<comment type="pathway">
    <text evidence="2">Protein modification; protein ubiquitination.</text>
</comment>
<reference evidence="12 13" key="1">
    <citation type="journal article" date="2019" name="Sci. Data">
        <title>Hybrid genome assembly and annotation of Danionella translucida.</title>
        <authorList>
            <person name="Kadobianskyi M."/>
            <person name="Schulze L."/>
            <person name="Schuelke M."/>
            <person name="Judkewitz B."/>
        </authorList>
    </citation>
    <scope>NUCLEOTIDE SEQUENCE [LARGE SCALE GENOMIC DNA]</scope>
    <source>
        <strain evidence="12 13">Bolton</strain>
    </source>
</reference>
<comment type="caution">
    <text evidence="12">The sequence shown here is derived from an EMBL/GenBank/DDBJ whole genome shotgun (WGS) entry which is preliminary data.</text>
</comment>
<feature type="region of interest" description="Disordered" evidence="10">
    <location>
        <begin position="128"/>
        <end position="240"/>
    </location>
</feature>
<dbReference type="SMART" id="SM00355">
    <property type="entry name" value="ZnF_C2H2"/>
    <property type="match status" value="3"/>
</dbReference>
<keyword evidence="4" id="KW-0677">Repeat</keyword>
<dbReference type="PROSITE" id="PS00028">
    <property type="entry name" value="ZINC_FINGER_C2H2_1"/>
    <property type="match status" value="2"/>
</dbReference>
<dbReference type="AlphaFoldDB" id="A0A553QNP3"/>
<keyword evidence="5 9" id="KW-0863">Zinc-finger</keyword>
<dbReference type="Proteomes" id="UP000316079">
    <property type="component" value="Unassembled WGS sequence"/>
</dbReference>
<feature type="domain" description="C2H2-type" evidence="11">
    <location>
        <begin position="242"/>
        <end position="269"/>
    </location>
</feature>
<dbReference type="Gene3D" id="3.30.160.60">
    <property type="entry name" value="Classic Zinc Finger"/>
    <property type="match status" value="3"/>
</dbReference>
<evidence type="ECO:0000256" key="9">
    <source>
        <dbReference type="PROSITE-ProRule" id="PRU00042"/>
    </source>
</evidence>
<evidence type="ECO:0000256" key="4">
    <source>
        <dbReference type="ARBA" id="ARBA00022737"/>
    </source>
</evidence>
<sequence>AIVSPEPISPQRHFLLVLERMEVEPSCSRSVGTDLTMADIESFIREICRLKTEVVSLEAQLKEKGDKQNTELQGHLQGRQIGSVQREDLLSRGSQDSELSLTLLCFADPQTIDEHEEQKKTCLVELNDCRNPNQSTSEEKIEVGGGFVPPGGSASGSDSLSFTKEFTSTTSARRRSSVEHPRRALSINARTANHNSGNSTGGRTAQRNPTPARFVGNASSGNRNPDKQQPPRKVSLGSDRPFACNSCGKTFKDGRALKSHSSLHTGERPHGCSYCDKRFRTSSHRRAHERTHTGERRYLCSYCGKSYSHPNTFKVHQRRSAADLP</sequence>
<dbReference type="STRING" id="623744.A0A553QNP3"/>
<keyword evidence="6" id="KW-0833">Ubl conjugation pathway</keyword>
<evidence type="ECO:0000256" key="5">
    <source>
        <dbReference type="ARBA" id="ARBA00022771"/>
    </source>
</evidence>
<dbReference type="FunFam" id="3.30.160.60:FF:000100">
    <property type="entry name" value="Zinc finger 45-like"/>
    <property type="match status" value="1"/>
</dbReference>
<keyword evidence="3" id="KW-0479">Metal-binding</keyword>
<dbReference type="SUPFAM" id="SSF57667">
    <property type="entry name" value="beta-beta-alpha zinc fingers"/>
    <property type="match status" value="2"/>
</dbReference>
<dbReference type="EMBL" id="SRMA01025733">
    <property type="protein sequence ID" value="TRY91601.1"/>
    <property type="molecule type" value="Genomic_DNA"/>
</dbReference>
<feature type="domain" description="C2H2-type" evidence="11">
    <location>
        <begin position="298"/>
        <end position="325"/>
    </location>
</feature>
<evidence type="ECO:0000313" key="12">
    <source>
        <dbReference type="EMBL" id="TRY91601.1"/>
    </source>
</evidence>
<evidence type="ECO:0000313" key="13">
    <source>
        <dbReference type="Proteomes" id="UP000316079"/>
    </source>
</evidence>
<gene>
    <name evidence="12" type="ORF">DNTS_021761</name>
</gene>
<dbReference type="PROSITE" id="PS50157">
    <property type="entry name" value="ZINC_FINGER_C2H2_2"/>
    <property type="match status" value="3"/>
</dbReference>
<feature type="compositionally biased region" description="Polar residues" evidence="10">
    <location>
        <begin position="155"/>
        <end position="166"/>
    </location>
</feature>
<keyword evidence="13" id="KW-1185">Reference proteome</keyword>
<feature type="domain" description="C2H2-type" evidence="11">
    <location>
        <begin position="270"/>
        <end position="297"/>
    </location>
</feature>
<evidence type="ECO:0000256" key="8">
    <source>
        <dbReference type="ARBA" id="ARBA00023242"/>
    </source>
</evidence>
<dbReference type="InterPro" id="IPR036236">
    <property type="entry name" value="Znf_C2H2_sf"/>
</dbReference>
<dbReference type="GO" id="GO:0000981">
    <property type="term" value="F:DNA-binding transcription factor activity, RNA polymerase II-specific"/>
    <property type="evidence" value="ECO:0007669"/>
    <property type="project" value="TreeGrafter"/>
</dbReference>
<feature type="non-terminal residue" evidence="12">
    <location>
        <position position="1"/>
    </location>
</feature>
<dbReference type="PANTHER" id="PTHR23226">
    <property type="entry name" value="ZINC FINGER AND SCAN DOMAIN-CONTAINING"/>
    <property type="match status" value="1"/>
</dbReference>
<feature type="compositionally biased region" description="Polar residues" evidence="10">
    <location>
        <begin position="188"/>
        <end position="209"/>
    </location>
</feature>
<evidence type="ECO:0000259" key="11">
    <source>
        <dbReference type="PROSITE" id="PS50157"/>
    </source>
</evidence>
<dbReference type="FunFam" id="3.30.160.60:FF:000446">
    <property type="entry name" value="Zinc finger protein"/>
    <property type="match status" value="1"/>
</dbReference>
<evidence type="ECO:0000256" key="7">
    <source>
        <dbReference type="ARBA" id="ARBA00022833"/>
    </source>
</evidence>
<dbReference type="PANTHER" id="PTHR23226:SF416">
    <property type="entry name" value="FI01424P"/>
    <property type="match status" value="1"/>
</dbReference>
<accession>A0A553QNP3</accession>
<dbReference type="GO" id="GO:0008270">
    <property type="term" value="F:zinc ion binding"/>
    <property type="evidence" value="ECO:0007669"/>
    <property type="project" value="UniProtKB-KW"/>
</dbReference>
<keyword evidence="7" id="KW-0862">Zinc</keyword>
<evidence type="ECO:0000256" key="1">
    <source>
        <dbReference type="ARBA" id="ARBA00004123"/>
    </source>
</evidence>
<keyword evidence="8" id="KW-0539">Nucleus</keyword>
<protein>
    <recommendedName>
        <fullName evidence="11">C2H2-type domain-containing protein</fullName>
    </recommendedName>
</protein>
<evidence type="ECO:0000256" key="6">
    <source>
        <dbReference type="ARBA" id="ARBA00022786"/>
    </source>
</evidence>
<dbReference type="OrthoDB" id="9439903at2759"/>